<evidence type="ECO:0000256" key="5">
    <source>
        <dbReference type="ARBA" id="ARBA00022679"/>
    </source>
</evidence>
<evidence type="ECO:0000256" key="7">
    <source>
        <dbReference type="ARBA" id="ARBA00022962"/>
    </source>
</evidence>
<feature type="active site" description="For Fru-6P isomerization activity" evidence="9">
    <location>
        <position position="594"/>
    </location>
</feature>
<keyword evidence="4 9" id="KW-0032">Aminotransferase</keyword>
<dbReference type="SUPFAM" id="SSF53697">
    <property type="entry name" value="SIS domain"/>
    <property type="match status" value="1"/>
</dbReference>
<evidence type="ECO:0000313" key="15">
    <source>
        <dbReference type="Proteomes" id="UP000317265"/>
    </source>
</evidence>
<dbReference type="PROSITE" id="PS51278">
    <property type="entry name" value="GATASE_TYPE_2"/>
    <property type="match status" value="1"/>
</dbReference>
<dbReference type="FunFam" id="3.40.50.10490:FF:000002">
    <property type="entry name" value="Glutamine--fructose-6-phosphate aminotransferase [isomerizing]"/>
    <property type="match status" value="1"/>
</dbReference>
<dbReference type="GO" id="GO:0097367">
    <property type="term" value="F:carbohydrate derivative binding"/>
    <property type="evidence" value="ECO:0007669"/>
    <property type="project" value="InterPro"/>
</dbReference>
<dbReference type="PROSITE" id="PS51464">
    <property type="entry name" value="SIS"/>
    <property type="match status" value="2"/>
</dbReference>
<feature type="domain" description="Glutamine amidotransferase type-2" evidence="10">
    <location>
        <begin position="2"/>
        <end position="218"/>
    </location>
</feature>
<dbReference type="GO" id="GO:0005975">
    <property type="term" value="P:carbohydrate metabolic process"/>
    <property type="evidence" value="ECO:0007669"/>
    <property type="project" value="UniProtKB-UniRule"/>
</dbReference>
<dbReference type="GO" id="GO:0006002">
    <property type="term" value="P:fructose 6-phosphate metabolic process"/>
    <property type="evidence" value="ECO:0007669"/>
    <property type="project" value="TreeGrafter"/>
</dbReference>
<dbReference type="HAMAP" id="MF_00164">
    <property type="entry name" value="GlmS"/>
    <property type="match status" value="1"/>
</dbReference>
<dbReference type="Proteomes" id="UP000316080">
    <property type="component" value="Unassembled WGS sequence"/>
</dbReference>
<dbReference type="Gene3D" id="3.60.20.10">
    <property type="entry name" value="Glutamine Phosphoribosylpyrophosphate, subunit 1, domain 1"/>
    <property type="match status" value="1"/>
</dbReference>
<comment type="subunit">
    <text evidence="9">Homodimer.</text>
</comment>
<dbReference type="InterPro" id="IPR035490">
    <property type="entry name" value="GlmS/FrlB_SIS"/>
</dbReference>
<dbReference type="GO" id="GO:0005737">
    <property type="term" value="C:cytoplasm"/>
    <property type="evidence" value="ECO:0007669"/>
    <property type="project" value="UniProtKB-SubCell"/>
</dbReference>
<evidence type="ECO:0000256" key="9">
    <source>
        <dbReference type="HAMAP-Rule" id="MF_00164"/>
    </source>
</evidence>
<dbReference type="InterPro" id="IPR005855">
    <property type="entry name" value="GFAT"/>
</dbReference>
<dbReference type="EMBL" id="RXIH01000003">
    <property type="protein sequence ID" value="RZN57675.1"/>
    <property type="molecule type" value="Genomic_DNA"/>
</dbReference>
<dbReference type="GO" id="GO:0046349">
    <property type="term" value="P:amino sugar biosynthetic process"/>
    <property type="evidence" value="ECO:0007669"/>
    <property type="project" value="UniProtKB-ARBA"/>
</dbReference>
<dbReference type="InterPro" id="IPR035466">
    <property type="entry name" value="GlmS/AgaS_SIS"/>
</dbReference>
<dbReference type="AlphaFoldDB" id="A0A523BHE7"/>
<evidence type="ECO:0000256" key="4">
    <source>
        <dbReference type="ARBA" id="ARBA00022576"/>
    </source>
</evidence>
<dbReference type="CDD" id="cd00714">
    <property type="entry name" value="GFAT"/>
    <property type="match status" value="1"/>
</dbReference>
<comment type="caution">
    <text evidence="13">The sequence shown here is derived from an EMBL/GenBank/DDBJ whole genome shotgun (WGS) entry which is preliminary data.</text>
</comment>
<name>A0A523BHE7_9CREN</name>
<dbReference type="CDD" id="cd05009">
    <property type="entry name" value="SIS_GlmS_GlmD_2"/>
    <property type="match status" value="1"/>
</dbReference>
<evidence type="ECO:0000256" key="3">
    <source>
        <dbReference type="ARBA" id="ARBA00016090"/>
    </source>
</evidence>
<sequence>MCGIFGCISEEALEKILDGLKRLEYRGYDSVGIAIINNNEIIIRKNKGKLNEFIENLDLNNIKSNIGIGHTRWATHGAPSKENAHPHTDCSGRIAIVHNGVLENFLQLREELIKKGHKFSSKTDSEIIAHLIEDFVNSGLSFKEAIKNTFKILKGSIACAIISTMEPNKIICYRRESPLVIGISNKGVFCASDIPALLPYTKNIAVVPEDKIVILEENKVHAEDLNGEICKLEYNEIPWNLELAEKSGYPHFMIKEIFEQPRAISDTLKIPLIYIDRAIEYLENKKVYLTGSGTSYHACLFGSYLASHLLSMDMRPIISSEFIETLSLFDNSTVIAISQSGETADTLNAIRYAKSKGAKIIGITNTLGSSITNLSDVYICTQSGPEIGVAATKTFLTQLISIILLFLRFGLKKGKINEIDYNKLIDEVNNIPKITEEILKKSDKIRDIALKYSLKQNAYFLARGINLVTALEGALKLKEISYIHAEGYPAGESKHGPISLIEPGFLCVFIAPRDNTREKIIGNIMEMKARGAEIFSIITEGDEEIKEISDEYFEVPFVNYILYPILCTIPLQLFAYYTAVFKGLDPDRPRNLAKSVTVP</sequence>
<comment type="subcellular location">
    <subcellularLocation>
        <location evidence="9">Cytoplasm</location>
    </subcellularLocation>
</comment>
<dbReference type="FunFam" id="3.60.20.10:FF:000006">
    <property type="entry name" value="Glutamine--fructose-6-phosphate aminotransferase [isomerizing]"/>
    <property type="match status" value="1"/>
</dbReference>
<dbReference type="InterPro" id="IPR017932">
    <property type="entry name" value="GATase_2_dom"/>
</dbReference>
<accession>A0A523BHE7</accession>
<evidence type="ECO:0000256" key="1">
    <source>
        <dbReference type="ARBA" id="ARBA00001031"/>
    </source>
</evidence>
<dbReference type="PANTHER" id="PTHR10937">
    <property type="entry name" value="GLUCOSAMINE--FRUCTOSE-6-PHOSPHATE AMINOTRANSFERASE, ISOMERIZING"/>
    <property type="match status" value="1"/>
</dbReference>
<dbReference type="PANTHER" id="PTHR10937:SF0">
    <property type="entry name" value="GLUTAMINE--FRUCTOSE-6-PHOSPHATE TRANSAMINASE (ISOMERIZING)"/>
    <property type="match status" value="1"/>
</dbReference>
<comment type="catalytic activity">
    <reaction evidence="1 9">
        <text>D-fructose 6-phosphate + L-glutamine = D-glucosamine 6-phosphate + L-glutamate</text>
        <dbReference type="Rhea" id="RHEA:13237"/>
        <dbReference type="ChEBI" id="CHEBI:29985"/>
        <dbReference type="ChEBI" id="CHEBI:58359"/>
        <dbReference type="ChEBI" id="CHEBI:58725"/>
        <dbReference type="ChEBI" id="CHEBI:61527"/>
        <dbReference type="EC" id="2.6.1.16"/>
    </reaction>
</comment>
<dbReference type="Pfam" id="PF01380">
    <property type="entry name" value="SIS"/>
    <property type="match status" value="2"/>
</dbReference>
<gene>
    <name evidence="9 13" type="primary">glmS</name>
    <name evidence="13" type="ORF">DSO09_00810</name>
    <name evidence="12" type="ORF">EF809_00630</name>
</gene>
<dbReference type="GO" id="GO:0006487">
    <property type="term" value="P:protein N-linked glycosylation"/>
    <property type="evidence" value="ECO:0007669"/>
    <property type="project" value="TreeGrafter"/>
</dbReference>
<dbReference type="Proteomes" id="UP000317265">
    <property type="component" value="Unassembled WGS sequence"/>
</dbReference>
<keyword evidence="7" id="KW-0315">Glutamine amidotransferase</keyword>
<dbReference type="InterPro" id="IPR029055">
    <property type="entry name" value="Ntn_hydrolases_N"/>
</dbReference>
<organism evidence="13 15">
    <name type="scientific">Thermoproteota archaeon</name>
    <dbReference type="NCBI Taxonomy" id="2056631"/>
    <lineage>
        <taxon>Archaea</taxon>
        <taxon>Thermoproteota</taxon>
    </lineage>
</organism>
<dbReference type="Gene3D" id="3.40.50.10490">
    <property type="entry name" value="Glucose-6-phosphate isomerase like protein, domain 1"/>
    <property type="match status" value="2"/>
</dbReference>
<dbReference type="CDD" id="cd05008">
    <property type="entry name" value="SIS_GlmS_GlmD_1"/>
    <property type="match status" value="1"/>
</dbReference>
<dbReference type="GO" id="GO:0006047">
    <property type="term" value="P:UDP-N-acetylglucosamine metabolic process"/>
    <property type="evidence" value="ECO:0007669"/>
    <property type="project" value="TreeGrafter"/>
</dbReference>
<dbReference type="SUPFAM" id="SSF56235">
    <property type="entry name" value="N-terminal nucleophile aminohydrolases (Ntn hydrolases)"/>
    <property type="match status" value="1"/>
</dbReference>
<dbReference type="GO" id="GO:0004360">
    <property type="term" value="F:glutamine-fructose-6-phosphate transaminase (isomerizing) activity"/>
    <property type="evidence" value="ECO:0007669"/>
    <property type="project" value="UniProtKB-UniRule"/>
</dbReference>
<evidence type="ECO:0000313" key="13">
    <source>
        <dbReference type="EMBL" id="TDA40351.1"/>
    </source>
</evidence>
<keyword evidence="9" id="KW-0963">Cytoplasm</keyword>
<evidence type="ECO:0000313" key="14">
    <source>
        <dbReference type="Proteomes" id="UP000316080"/>
    </source>
</evidence>
<evidence type="ECO:0000313" key="12">
    <source>
        <dbReference type="EMBL" id="RZN57675.1"/>
    </source>
</evidence>
<dbReference type="EMBL" id="QNVI01000009">
    <property type="protein sequence ID" value="TDA40351.1"/>
    <property type="molecule type" value="Genomic_DNA"/>
</dbReference>
<evidence type="ECO:0000256" key="6">
    <source>
        <dbReference type="ARBA" id="ARBA00022737"/>
    </source>
</evidence>
<feature type="domain" description="SIS" evidence="11">
    <location>
        <begin position="275"/>
        <end position="415"/>
    </location>
</feature>
<dbReference type="InterPro" id="IPR046348">
    <property type="entry name" value="SIS_dom_sf"/>
</dbReference>
<feature type="active site" description="Nucleophile; for GATase activity" evidence="9">
    <location>
        <position position="2"/>
    </location>
</feature>
<dbReference type="Pfam" id="PF13522">
    <property type="entry name" value="GATase_6"/>
    <property type="match status" value="1"/>
</dbReference>
<feature type="initiator methionine" description="Removed" evidence="9">
    <location>
        <position position="1"/>
    </location>
</feature>
<comment type="function">
    <text evidence="8 9">Catalyzes the first step in hexosamine metabolism, converting fructose-6P into glucosamine-6P using glutamine as a nitrogen source.</text>
</comment>
<keyword evidence="5 9" id="KW-0808">Transferase</keyword>
<evidence type="ECO:0000256" key="8">
    <source>
        <dbReference type="ARBA" id="ARBA00055466"/>
    </source>
</evidence>
<protein>
    <recommendedName>
        <fullName evidence="3 9">Glutamine--fructose-6-phosphate aminotransferase [isomerizing]</fullName>
        <ecNumber evidence="2 9">2.6.1.16</ecNumber>
    </recommendedName>
    <alternativeName>
        <fullName evidence="9">D-fructose-6-phosphate amidotransferase</fullName>
    </alternativeName>
    <alternativeName>
        <fullName evidence="9">GFAT</fullName>
    </alternativeName>
    <alternativeName>
        <fullName evidence="9">Glucosamine-6-phosphate synthase</fullName>
    </alternativeName>
    <alternativeName>
        <fullName evidence="9">Hexosephosphate aminotransferase</fullName>
    </alternativeName>
    <alternativeName>
        <fullName evidence="9">L-glutamine--D-fructose-6-phosphate amidotransferase</fullName>
    </alternativeName>
</protein>
<dbReference type="EC" id="2.6.1.16" evidence="2 9"/>
<dbReference type="InterPro" id="IPR001347">
    <property type="entry name" value="SIS_dom"/>
</dbReference>
<evidence type="ECO:0000259" key="10">
    <source>
        <dbReference type="PROSITE" id="PS51278"/>
    </source>
</evidence>
<dbReference type="InterPro" id="IPR047084">
    <property type="entry name" value="GFAT_N"/>
</dbReference>
<evidence type="ECO:0000256" key="2">
    <source>
        <dbReference type="ARBA" id="ARBA00012916"/>
    </source>
</evidence>
<dbReference type="NCBIfam" id="TIGR01135">
    <property type="entry name" value="glmS"/>
    <property type="match status" value="1"/>
</dbReference>
<keyword evidence="6" id="KW-0677">Repeat</keyword>
<evidence type="ECO:0000259" key="11">
    <source>
        <dbReference type="PROSITE" id="PS51464"/>
    </source>
</evidence>
<reference evidence="12 14" key="2">
    <citation type="journal article" date="2019" name="Nat. Microbiol.">
        <title>Wide diversity of methane and short-chain alkane metabolisms in uncultured archaea.</title>
        <authorList>
            <person name="Borrel G."/>
            <person name="Adam P.S."/>
            <person name="McKay L.J."/>
            <person name="Chen L.X."/>
            <person name="Sierra-Garcia I.N."/>
            <person name="Sieber C.M."/>
            <person name="Letourneur Q."/>
            <person name="Ghozlane A."/>
            <person name="Andersen G.L."/>
            <person name="Li W.J."/>
            <person name="Hallam S.J."/>
            <person name="Muyzer G."/>
            <person name="de Oliveira V.M."/>
            <person name="Inskeep W.P."/>
            <person name="Banfield J.F."/>
            <person name="Gribaldo S."/>
        </authorList>
    </citation>
    <scope>NUCLEOTIDE SEQUENCE [LARGE SCALE GENOMIC DNA]</scope>
    <source>
        <strain evidence="12">Verst-YHS</strain>
    </source>
</reference>
<feature type="domain" description="SIS" evidence="11">
    <location>
        <begin position="448"/>
        <end position="589"/>
    </location>
</feature>
<proteinExistence type="inferred from homology"/>
<dbReference type="NCBIfam" id="NF001484">
    <property type="entry name" value="PRK00331.1"/>
    <property type="match status" value="1"/>
</dbReference>
<reference evidence="13 15" key="1">
    <citation type="journal article" date="2019" name="Nat. Microbiol.">
        <title>Expanding anaerobic alkane metabolism in the domain of Archaea.</title>
        <authorList>
            <person name="Wang Y."/>
            <person name="Wegener G."/>
            <person name="Hou J."/>
            <person name="Wang F."/>
            <person name="Xiao X."/>
        </authorList>
    </citation>
    <scope>NUCLEOTIDE SEQUENCE [LARGE SCALE GENOMIC DNA]</scope>
    <source>
        <strain evidence="13">WYZ-LMO11</strain>
    </source>
</reference>